<protein>
    <submittedName>
        <fullName evidence="1">Uncharacterized protein</fullName>
    </submittedName>
</protein>
<dbReference type="EMBL" id="OV725082">
    <property type="protein sequence ID" value="CAH1405810.1"/>
    <property type="molecule type" value="Genomic_DNA"/>
</dbReference>
<accession>A0A9P0HN47</accession>
<evidence type="ECO:0000313" key="2">
    <source>
        <dbReference type="Proteomes" id="UP001152798"/>
    </source>
</evidence>
<dbReference type="AlphaFoldDB" id="A0A9P0HN47"/>
<keyword evidence="2" id="KW-1185">Reference proteome</keyword>
<evidence type="ECO:0000313" key="1">
    <source>
        <dbReference type="EMBL" id="CAH1405810.1"/>
    </source>
</evidence>
<sequence length="188" mass="21670">MSNLDDFYKNELEFDFYGFTALEVIDEVKGCIEDLVDAAVEDSKKKLCNKFGSSNDKEFAEIKKYYLEAVENHKIEMEELIKDSVKLPYSAESLSNESQSDKSNLEQEIKDLQLRSAALDIYMKELMKAEAEIQVFADTDLSELHNNFKEIEINISQLSDNFHLAEELFSEAIQQSHLEQSFNNLSIK</sequence>
<dbReference type="OrthoDB" id="6598816at2759"/>
<proteinExistence type="predicted"/>
<dbReference type="Proteomes" id="UP001152798">
    <property type="component" value="Chromosome 6"/>
</dbReference>
<gene>
    <name evidence="1" type="ORF">NEZAVI_LOCUS13906</name>
</gene>
<organism evidence="1 2">
    <name type="scientific">Nezara viridula</name>
    <name type="common">Southern green stink bug</name>
    <name type="synonym">Cimex viridulus</name>
    <dbReference type="NCBI Taxonomy" id="85310"/>
    <lineage>
        <taxon>Eukaryota</taxon>
        <taxon>Metazoa</taxon>
        <taxon>Ecdysozoa</taxon>
        <taxon>Arthropoda</taxon>
        <taxon>Hexapoda</taxon>
        <taxon>Insecta</taxon>
        <taxon>Pterygota</taxon>
        <taxon>Neoptera</taxon>
        <taxon>Paraneoptera</taxon>
        <taxon>Hemiptera</taxon>
        <taxon>Heteroptera</taxon>
        <taxon>Panheteroptera</taxon>
        <taxon>Pentatomomorpha</taxon>
        <taxon>Pentatomoidea</taxon>
        <taxon>Pentatomidae</taxon>
        <taxon>Pentatominae</taxon>
        <taxon>Nezara</taxon>
    </lineage>
</organism>
<reference evidence="1" key="1">
    <citation type="submission" date="2022-01" db="EMBL/GenBank/DDBJ databases">
        <authorList>
            <person name="King R."/>
        </authorList>
    </citation>
    <scope>NUCLEOTIDE SEQUENCE</scope>
</reference>
<name>A0A9P0HN47_NEZVI</name>